<gene>
    <name evidence="5" type="ORF">V5O48_019387</name>
</gene>
<comment type="caution">
    <text evidence="5">The sequence shown here is derived from an EMBL/GenBank/DDBJ whole genome shotgun (WGS) entry which is preliminary data.</text>
</comment>
<dbReference type="InterPro" id="IPR001878">
    <property type="entry name" value="Znf_CCHC"/>
</dbReference>
<keyword evidence="6" id="KW-1185">Reference proteome</keyword>
<feature type="region of interest" description="Disordered" evidence="3">
    <location>
        <begin position="142"/>
        <end position="171"/>
    </location>
</feature>
<accession>A0ABR3EIJ7</accession>
<feature type="non-terminal residue" evidence="5">
    <location>
        <position position="250"/>
    </location>
</feature>
<evidence type="ECO:0000256" key="3">
    <source>
        <dbReference type="SAM" id="MobiDB-lite"/>
    </source>
</evidence>
<evidence type="ECO:0000256" key="2">
    <source>
        <dbReference type="PROSITE-ProRule" id="PRU00047"/>
    </source>
</evidence>
<feature type="region of interest" description="Disordered" evidence="3">
    <location>
        <begin position="185"/>
        <end position="250"/>
    </location>
</feature>
<dbReference type="InterPro" id="IPR036875">
    <property type="entry name" value="Znf_CCHC_sf"/>
</dbReference>
<dbReference type="PROSITE" id="PS50158">
    <property type="entry name" value="ZF_CCHC"/>
    <property type="match status" value="1"/>
</dbReference>
<keyword evidence="2" id="KW-0862">Zinc</keyword>
<dbReference type="EMBL" id="JBAHYK010004758">
    <property type="protein sequence ID" value="KAL0562694.1"/>
    <property type="molecule type" value="Genomic_DNA"/>
</dbReference>
<keyword evidence="2" id="KW-0863">Zinc-finger</keyword>
<keyword evidence="1" id="KW-0507">mRNA processing</keyword>
<dbReference type="SUPFAM" id="SSF57756">
    <property type="entry name" value="Retrovirus zinc finger-like domains"/>
    <property type="match status" value="1"/>
</dbReference>
<reference evidence="5 6" key="1">
    <citation type="submission" date="2024-02" db="EMBL/GenBank/DDBJ databases">
        <title>A draft genome for the cacao thread blight pathogen Marasmius crinis-equi.</title>
        <authorList>
            <person name="Cohen S.P."/>
            <person name="Baruah I.K."/>
            <person name="Amoako-Attah I."/>
            <person name="Bukari Y."/>
            <person name="Meinhardt L.W."/>
            <person name="Bailey B.A."/>
        </authorList>
    </citation>
    <scope>NUCLEOTIDE SEQUENCE [LARGE SCALE GENOMIC DNA]</scope>
    <source>
        <strain evidence="5 6">GH-76</strain>
    </source>
</reference>
<feature type="compositionally biased region" description="Polar residues" evidence="3">
    <location>
        <begin position="146"/>
        <end position="163"/>
    </location>
</feature>
<dbReference type="Proteomes" id="UP001465976">
    <property type="component" value="Unassembled WGS sequence"/>
</dbReference>
<evidence type="ECO:0000259" key="4">
    <source>
        <dbReference type="PROSITE" id="PS50158"/>
    </source>
</evidence>
<keyword evidence="2" id="KW-0479">Metal-binding</keyword>
<proteinExistence type="predicted"/>
<evidence type="ECO:0000256" key="1">
    <source>
        <dbReference type="ARBA" id="ARBA00022664"/>
    </source>
</evidence>
<protein>
    <recommendedName>
        <fullName evidence="4">CCHC-type domain-containing protein</fullName>
    </recommendedName>
</protein>
<sequence length="250" mass="28287">CTGMMVTQKALQFMNDEVSSPHRARLSWTFEDVIIGLFDHCVASTTIHQAAKQFDNVKYDPKKGIKDYFATLSRWAYRMPNQPDRYTFKRRFVDGLPKRVIREMIRLGTVPDYANVKTMIKAVQRFEDDLALQDYYLEGKTDENVSKSQSSRNDAMKNHNPSTGRPEKARIINGRRYKLVRKVYPSQQHDGRFATNVTTSTTKATFGSTPQKSYPPKGGSSSKPEGSKPSGTTPICYGCGKPGHYANDPK</sequence>
<evidence type="ECO:0000313" key="5">
    <source>
        <dbReference type="EMBL" id="KAL0562694.1"/>
    </source>
</evidence>
<evidence type="ECO:0000313" key="6">
    <source>
        <dbReference type="Proteomes" id="UP001465976"/>
    </source>
</evidence>
<feature type="domain" description="CCHC-type" evidence="4">
    <location>
        <begin position="236"/>
        <end position="248"/>
    </location>
</feature>
<organism evidence="5 6">
    <name type="scientific">Marasmius crinis-equi</name>
    <dbReference type="NCBI Taxonomy" id="585013"/>
    <lineage>
        <taxon>Eukaryota</taxon>
        <taxon>Fungi</taxon>
        <taxon>Dikarya</taxon>
        <taxon>Basidiomycota</taxon>
        <taxon>Agaricomycotina</taxon>
        <taxon>Agaricomycetes</taxon>
        <taxon>Agaricomycetidae</taxon>
        <taxon>Agaricales</taxon>
        <taxon>Marasmiineae</taxon>
        <taxon>Marasmiaceae</taxon>
        <taxon>Marasmius</taxon>
    </lineage>
</organism>
<name>A0ABR3EIJ7_9AGAR</name>
<feature type="non-terminal residue" evidence="5">
    <location>
        <position position="1"/>
    </location>
</feature>
<feature type="compositionally biased region" description="Low complexity" evidence="3">
    <location>
        <begin position="195"/>
        <end position="231"/>
    </location>
</feature>